<evidence type="ECO:0000313" key="4">
    <source>
        <dbReference type="Proteomes" id="UP000265882"/>
    </source>
</evidence>
<feature type="signal peptide" evidence="1">
    <location>
        <begin position="1"/>
        <end position="24"/>
    </location>
</feature>
<evidence type="ECO:0000313" key="3">
    <source>
        <dbReference type="EMBL" id="RJP21928.1"/>
    </source>
</evidence>
<organism evidence="3 4">
    <name type="scientific">Abyssobacteria bacterium (strain SURF_5)</name>
    <dbReference type="NCBI Taxonomy" id="2093360"/>
    <lineage>
        <taxon>Bacteria</taxon>
        <taxon>Pseudomonadati</taxon>
        <taxon>Candidatus Hydrogenedentota</taxon>
        <taxon>Candidatus Abyssobacteria</taxon>
    </lineage>
</organism>
<dbReference type="Pfam" id="PF08239">
    <property type="entry name" value="SH3_3"/>
    <property type="match status" value="1"/>
</dbReference>
<dbReference type="InterPro" id="IPR003646">
    <property type="entry name" value="SH3-like_bac-type"/>
</dbReference>
<proteinExistence type="predicted"/>
<dbReference type="InterPro" id="IPR036691">
    <property type="entry name" value="Endo/exonu/phosph_ase_sf"/>
</dbReference>
<dbReference type="AlphaFoldDB" id="A0A3A4NMV1"/>
<dbReference type="Gene3D" id="3.60.10.10">
    <property type="entry name" value="Endonuclease/exonuclease/phosphatase"/>
    <property type="match status" value="1"/>
</dbReference>
<dbReference type="Gene3D" id="2.30.30.40">
    <property type="entry name" value="SH3 Domains"/>
    <property type="match status" value="1"/>
</dbReference>
<evidence type="ECO:0000256" key="1">
    <source>
        <dbReference type="SAM" id="SignalP"/>
    </source>
</evidence>
<accession>A0A3A4NMV1</accession>
<keyword evidence="1" id="KW-0732">Signal</keyword>
<feature type="domain" description="SH3b" evidence="2">
    <location>
        <begin position="28"/>
        <end position="90"/>
    </location>
</feature>
<dbReference type="SMART" id="SM00287">
    <property type="entry name" value="SH3b"/>
    <property type="match status" value="1"/>
</dbReference>
<sequence>MKSRINTALFLVLGILLLSSAAEADRIIPVGQVTNRVRVRHRPDTDSPAIGSLRFNESAELLESLPYWYHIKLDNGVPGYVSRAWTRKVSEAEGDGEIVRAGYWKIGSPAQKELDLKAAAQVIERYFDVIALSWVEQENFPVSGRALLDELGAQWAALPADLPLSCAILYRTAIIRACPESKNIKMQPLETAPDETPAPIIAFGCFEAPTNKSSTGIDFLFGVYSSPGNGEQSLKSLDKAIADIRTANPSERDVLVAGTFGVSAADLQDSIEAQVRTRGAGSVLDPKGELTGKIYDHLFIADEDMTVESIDAPQLLDVRSAAASPQEFYSKISDRLPLLLRLRTTGPDDD</sequence>
<dbReference type="EMBL" id="QZKU01000063">
    <property type="protein sequence ID" value="RJP21928.1"/>
    <property type="molecule type" value="Genomic_DNA"/>
</dbReference>
<dbReference type="Proteomes" id="UP000265882">
    <property type="component" value="Unassembled WGS sequence"/>
</dbReference>
<protein>
    <submittedName>
        <fullName evidence="3">SH3 domain-containing protein</fullName>
    </submittedName>
</protein>
<feature type="chain" id="PRO_5017182681" evidence="1">
    <location>
        <begin position="25"/>
        <end position="350"/>
    </location>
</feature>
<name>A0A3A4NMV1_ABYX5</name>
<comment type="caution">
    <text evidence="3">The sequence shown here is derived from an EMBL/GenBank/DDBJ whole genome shotgun (WGS) entry which is preliminary data.</text>
</comment>
<gene>
    <name evidence="3" type="ORF">C4520_09015</name>
</gene>
<evidence type="ECO:0000259" key="2">
    <source>
        <dbReference type="SMART" id="SM00287"/>
    </source>
</evidence>
<reference evidence="3 4" key="1">
    <citation type="journal article" date="2017" name="ISME J.">
        <title>Energy and carbon metabolisms in a deep terrestrial subsurface fluid microbial community.</title>
        <authorList>
            <person name="Momper L."/>
            <person name="Jungbluth S.P."/>
            <person name="Lee M.D."/>
            <person name="Amend J.P."/>
        </authorList>
    </citation>
    <scope>NUCLEOTIDE SEQUENCE [LARGE SCALE GENOMIC DNA]</scope>
    <source>
        <strain evidence="3">SURF_5</strain>
    </source>
</reference>